<gene>
    <name evidence="2" type="ORF">BEMITA_LOCUS4422</name>
</gene>
<dbReference type="AlphaFoldDB" id="A0A9P0EZ38"/>
<keyword evidence="3" id="KW-1185">Reference proteome</keyword>
<dbReference type="Proteomes" id="UP001152759">
    <property type="component" value="Chromosome 2"/>
</dbReference>
<evidence type="ECO:0000256" key="1">
    <source>
        <dbReference type="SAM" id="MobiDB-lite"/>
    </source>
</evidence>
<evidence type="ECO:0000313" key="2">
    <source>
        <dbReference type="EMBL" id="CAH0385169.1"/>
    </source>
</evidence>
<organism evidence="2 3">
    <name type="scientific">Bemisia tabaci</name>
    <name type="common">Sweetpotato whitefly</name>
    <name type="synonym">Aleurodes tabaci</name>
    <dbReference type="NCBI Taxonomy" id="7038"/>
    <lineage>
        <taxon>Eukaryota</taxon>
        <taxon>Metazoa</taxon>
        <taxon>Ecdysozoa</taxon>
        <taxon>Arthropoda</taxon>
        <taxon>Hexapoda</taxon>
        <taxon>Insecta</taxon>
        <taxon>Pterygota</taxon>
        <taxon>Neoptera</taxon>
        <taxon>Paraneoptera</taxon>
        <taxon>Hemiptera</taxon>
        <taxon>Sternorrhyncha</taxon>
        <taxon>Aleyrodoidea</taxon>
        <taxon>Aleyrodidae</taxon>
        <taxon>Aleyrodinae</taxon>
        <taxon>Bemisia</taxon>
    </lineage>
</organism>
<accession>A0A9P0EZ38</accession>
<reference evidence="2" key="1">
    <citation type="submission" date="2021-12" db="EMBL/GenBank/DDBJ databases">
        <authorList>
            <person name="King R."/>
        </authorList>
    </citation>
    <scope>NUCLEOTIDE SEQUENCE</scope>
</reference>
<protein>
    <submittedName>
        <fullName evidence="2">Uncharacterized protein</fullName>
    </submittedName>
</protein>
<dbReference type="KEGG" id="btab:109039882"/>
<sequence>MSVDQDFEAECMRAELLGLPKPDKESFAINKISPSTLCSDDEDEQTHPIDNRFLEEINLDGENIKQASGGLDELNNILAVTQKKLNNFKSACGNLSNLLKIRLRGSEPNSNDVSPCPSPAPTKKFDNQNSGEGVEQTACANPNPPDTRTQSQKRMDFDREMSNQVDKLDSMLSKADNAVYSMSAQNKQMKKFLQ</sequence>
<feature type="region of interest" description="Disordered" evidence="1">
    <location>
        <begin position="106"/>
        <end position="162"/>
    </location>
</feature>
<dbReference type="EMBL" id="OU963863">
    <property type="protein sequence ID" value="CAH0385169.1"/>
    <property type="molecule type" value="Genomic_DNA"/>
</dbReference>
<evidence type="ECO:0000313" key="3">
    <source>
        <dbReference type="Proteomes" id="UP001152759"/>
    </source>
</evidence>
<feature type="compositionally biased region" description="Basic and acidic residues" evidence="1">
    <location>
        <begin position="153"/>
        <end position="162"/>
    </location>
</feature>
<name>A0A9P0EZ38_BEMTA</name>
<proteinExistence type="predicted"/>